<proteinExistence type="predicted"/>
<protein>
    <submittedName>
        <fullName evidence="1">EcsC family protein</fullName>
    </submittedName>
</protein>
<dbReference type="EMBL" id="JBDLOB010000002">
    <property type="protein sequence ID" value="MEN8625375.1"/>
    <property type="molecule type" value="Genomic_DNA"/>
</dbReference>
<dbReference type="InterPro" id="IPR024787">
    <property type="entry name" value="EcsC"/>
</dbReference>
<dbReference type="RefSeq" id="WP_347162678.1">
    <property type="nucleotide sequence ID" value="NZ_JBDLOB010000002.1"/>
</dbReference>
<dbReference type="Proteomes" id="UP001414441">
    <property type="component" value="Unassembled WGS sequence"/>
</dbReference>
<gene>
    <name evidence="1" type="ORF">ABFV72_05065</name>
</gene>
<evidence type="ECO:0000313" key="2">
    <source>
        <dbReference type="Proteomes" id="UP001414441"/>
    </source>
</evidence>
<dbReference type="PANTHER" id="PTHR41260:SF1">
    <property type="entry name" value="PROTEIN ECSC"/>
    <property type="match status" value="1"/>
</dbReference>
<keyword evidence="2" id="KW-1185">Reference proteome</keyword>
<accession>A0ABV0D3X6</accession>
<evidence type="ECO:0000313" key="1">
    <source>
        <dbReference type="EMBL" id="MEN8625375.1"/>
    </source>
</evidence>
<reference evidence="1 2" key="1">
    <citation type="submission" date="2024-05" db="EMBL/GenBank/DDBJ databases">
        <title>Genome sequencing of Marine Estuary Bacteria, Pseudoalteromonas distincta strain FA, Psychrobacter proteolyticus strain EA, and Shewanella baltica strain CA.</title>
        <authorList>
            <person name="Dieffenbach S.A."/>
            <person name="Maclea K.S."/>
        </authorList>
    </citation>
    <scope>NUCLEOTIDE SEQUENCE [LARGE SCALE GENOMIC DNA]</scope>
    <source>
        <strain evidence="1 2">EA</strain>
    </source>
</reference>
<sequence>MTINNKTINNKTSNEKTDDHIAYEAKVRAEIEAWKNPDKGILDKMLAVLNTPVVAAGDALMEAPQFGDSLKKATEETIIALSDAANWTLDTQGVIDSYQEAADINDSSIKTLSDIKSLPIAVVDKQVKLFKSKYVALTSAQGVTTGVVGWAGIPADVVGLITANLRAIGEYATYYGFDINDEGEQLFAMSLLAVATSASVEERKAALDDTHAMIKDPETQAFNKINEEVMSRVLRQTSTKVATNIVKTKAAQIIPAVGAVVAGGVNASYTANVCEAAYQCYRERFLDRLA</sequence>
<name>A0ABV0D3X6_9GAMM</name>
<dbReference type="Pfam" id="PF12787">
    <property type="entry name" value="EcsC"/>
    <property type="match status" value="1"/>
</dbReference>
<organism evidence="1 2">
    <name type="scientific">Psychrobacter proteolyticus</name>
    <dbReference type="NCBI Taxonomy" id="147825"/>
    <lineage>
        <taxon>Bacteria</taxon>
        <taxon>Pseudomonadati</taxon>
        <taxon>Pseudomonadota</taxon>
        <taxon>Gammaproteobacteria</taxon>
        <taxon>Moraxellales</taxon>
        <taxon>Moraxellaceae</taxon>
        <taxon>Psychrobacter</taxon>
    </lineage>
</organism>
<comment type="caution">
    <text evidence="1">The sequence shown here is derived from an EMBL/GenBank/DDBJ whole genome shotgun (WGS) entry which is preliminary data.</text>
</comment>
<dbReference type="PANTHER" id="PTHR41260">
    <property type="entry name" value="PROTEIN ECSC"/>
    <property type="match status" value="1"/>
</dbReference>